<organism evidence="11 12">
    <name type="scientific">Stenotrophomonas maltophilia</name>
    <name type="common">Pseudomonas maltophilia</name>
    <name type="synonym">Xanthomonas maltophilia</name>
    <dbReference type="NCBI Taxonomy" id="40324"/>
    <lineage>
        <taxon>Bacteria</taxon>
        <taxon>Pseudomonadati</taxon>
        <taxon>Pseudomonadota</taxon>
        <taxon>Gammaproteobacteria</taxon>
        <taxon>Lysobacterales</taxon>
        <taxon>Lysobacteraceae</taxon>
        <taxon>Stenotrophomonas</taxon>
        <taxon>Stenotrophomonas maltophilia group</taxon>
    </lineage>
</organism>
<dbReference type="PROSITE" id="PS50110">
    <property type="entry name" value="RESPONSE_REGULATORY"/>
    <property type="match status" value="1"/>
</dbReference>
<evidence type="ECO:0000256" key="1">
    <source>
        <dbReference type="ARBA" id="ARBA00000085"/>
    </source>
</evidence>
<dbReference type="InterPro" id="IPR003661">
    <property type="entry name" value="HisK_dim/P_dom"/>
</dbReference>
<dbReference type="PANTHER" id="PTHR43047:SF72">
    <property type="entry name" value="OSMOSENSING HISTIDINE PROTEIN KINASE SLN1"/>
    <property type="match status" value="1"/>
</dbReference>
<dbReference type="Gene3D" id="1.10.287.130">
    <property type="match status" value="1"/>
</dbReference>
<dbReference type="Gene3D" id="3.40.190.10">
    <property type="entry name" value="Periplasmic binding protein-like II"/>
    <property type="match status" value="2"/>
</dbReference>
<evidence type="ECO:0000256" key="7">
    <source>
        <dbReference type="SAM" id="Phobius"/>
    </source>
</evidence>
<dbReference type="PRINTS" id="PR00344">
    <property type="entry name" value="BCTRLSENSOR"/>
</dbReference>
<feature type="domain" description="Response regulatory" evidence="10">
    <location>
        <begin position="557"/>
        <end position="672"/>
    </location>
</feature>
<evidence type="ECO:0000256" key="4">
    <source>
        <dbReference type="ARBA" id="ARBA00022679"/>
    </source>
</evidence>
<proteinExistence type="predicted"/>
<dbReference type="GO" id="GO:0000155">
    <property type="term" value="F:phosphorelay sensor kinase activity"/>
    <property type="evidence" value="ECO:0007669"/>
    <property type="project" value="InterPro"/>
</dbReference>
<dbReference type="Pfam" id="PF00512">
    <property type="entry name" value="HisKA"/>
    <property type="match status" value="1"/>
</dbReference>
<dbReference type="SUPFAM" id="SSF47226">
    <property type="entry name" value="Histidine-containing phosphotransfer domain, HPT domain"/>
    <property type="match status" value="1"/>
</dbReference>
<feature type="domain" description="Histidine kinase" evidence="9">
    <location>
        <begin position="319"/>
        <end position="537"/>
    </location>
</feature>
<dbReference type="SMART" id="SM00448">
    <property type="entry name" value="REC"/>
    <property type="match status" value="1"/>
</dbReference>
<dbReference type="SMART" id="SM00387">
    <property type="entry name" value="HATPase_c"/>
    <property type="match status" value="1"/>
</dbReference>
<dbReference type="InterPro" id="IPR036890">
    <property type="entry name" value="HATPase_C_sf"/>
</dbReference>
<feature type="transmembrane region" description="Helical" evidence="7">
    <location>
        <begin position="281"/>
        <end position="302"/>
    </location>
</feature>
<dbReference type="SUPFAM" id="SSF55874">
    <property type="entry name" value="ATPase domain of HSP90 chaperone/DNA topoisomerase II/histidine kinase"/>
    <property type="match status" value="1"/>
</dbReference>
<dbReference type="Proteomes" id="UP000616785">
    <property type="component" value="Unassembled WGS sequence"/>
</dbReference>
<dbReference type="InterPro" id="IPR036097">
    <property type="entry name" value="HisK_dim/P_sf"/>
</dbReference>
<dbReference type="InterPro" id="IPR036641">
    <property type="entry name" value="HPT_dom_sf"/>
</dbReference>
<dbReference type="CDD" id="cd17546">
    <property type="entry name" value="REC_hyHK_CKI1_RcsC-like"/>
    <property type="match status" value="1"/>
</dbReference>
<evidence type="ECO:0000256" key="5">
    <source>
        <dbReference type="ARBA" id="ARBA00022777"/>
    </source>
</evidence>
<dbReference type="InterPro" id="IPR011006">
    <property type="entry name" value="CheY-like_superfamily"/>
</dbReference>
<reference evidence="11" key="1">
    <citation type="submission" date="2020-11" db="EMBL/GenBank/DDBJ databases">
        <title>Enhanced detection system for hospital associated transmission using whole genome sequencing surveillance.</title>
        <authorList>
            <person name="Harrison L.H."/>
            <person name="Van Tyne D."/>
            <person name="Marsh J.W."/>
            <person name="Griffith M.P."/>
            <person name="Snyder D.J."/>
            <person name="Cooper V.S."/>
            <person name="Mustapha M."/>
        </authorList>
    </citation>
    <scope>NUCLEOTIDE SEQUENCE</scope>
    <source>
        <strain evidence="11">STEN00092</strain>
    </source>
</reference>
<dbReference type="InterPro" id="IPR001789">
    <property type="entry name" value="Sig_transdc_resp-reg_receiver"/>
</dbReference>
<evidence type="ECO:0000259" key="10">
    <source>
        <dbReference type="PROSITE" id="PS50110"/>
    </source>
</evidence>
<evidence type="ECO:0000313" key="11">
    <source>
        <dbReference type="EMBL" id="MBH1638008.1"/>
    </source>
</evidence>
<dbReference type="SMART" id="SM00388">
    <property type="entry name" value="HisKA"/>
    <property type="match status" value="1"/>
</dbReference>
<dbReference type="Gene3D" id="3.40.50.2300">
    <property type="match status" value="1"/>
</dbReference>
<dbReference type="CDD" id="cd16922">
    <property type="entry name" value="HATPase_EvgS-ArcB-TorS-like"/>
    <property type="match status" value="1"/>
</dbReference>
<feature type="chain" id="PRO_5041374202" description="histidine kinase" evidence="8">
    <location>
        <begin position="28"/>
        <end position="774"/>
    </location>
</feature>
<keyword evidence="7" id="KW-0812">Transmembrane</keyword>
<dbReference type="InterPro" id="IPR004358">
    <property type="entry name" value="Sig_transdc_His_kin-like_C"/>
</dbReference>
<dbReference type="PROSITE" id="PS50109">
    <property type="entry name" value="HIS_KIN"/>
    <property type="match status" value="1"/>
</dbReference>
<name>A0AA40XX06_STEMA</name>
<keyword evidence="7" id="KW-0472">Membrane</keyword>
<keyword evidence="3 6" id="KW-0597">Phosphoprotein</keyword>
<dbReference type="Pfam" id="PF00072">
    <property type="entry name" value="Response_reg"/>
    <property type="match status" value="1"/>
</dbReference>
<evidence type="ECO:0000256" key="2">
    <source>
        <dbReference type="ARBA" id="ARBA00012438"/>
    </source>
</evidence>
<dbReference type="EMBL" id="JADUNO010000002">
    <property type="protein sequence ID" value="MBH1638008.1"/>
    <property type="molecule type" value="Genomic_DNA"/>
</dbReference>
<dbReference type="InterPro" id="IPR003594">
    <property type="entry name" value="HATPase_dom"/>
</dbReference>
<dbReference type="GO" id="GO:0009927">
    <property type="term" value="F:histidine phosphotransfer kinase activity"/>
    <property type="evidence" value="ECO:0007669"/>
    <property type="project" value="TreeGrafter"/>
</dbReference>
<dbReference type="SUPFAM" id="SSF47384">
    <property type="entry name" value="Homodimeric domain of signal transducing histidine kinase"/>
    <property type="match status" value="1"/>
</dbReference>
<feature type="modified residue" description="4-aspartylphosphate" evidence="6">
    <location>
        <position position="606"/>
    </location>
</feature>
<protein>
    <recommendedName>
        <fullName evidence="2">histidine kinase</fullName>
        <ecNumber evidence="2">2.7.13.3</ecNumber>
    </recommendedName>
</protein>
<evidence type="ECO:0000313" key="12">
    <source>
        <dbReference type="Proteomes" id="UP000616785"/>
    </source>
</evidence>
<evidence type="ECO:0000256" key="3">
    <source>
        <dbReference type="ARBA" id="ARBA00022553"/>
    </source>
</evidence>
<dbReference type="Gene3D" id="3.30.565.10">
    <property type="entry name" value="Histidine kinase-like ATPase, C-terminal domain"/>
    <property type="match status" value="1"/>
</dbReference>
<accession>A0AA40XX06</accession>
<feature type="signal peptide" evidence="8">
    <location>
        <begin position="1"/>
        <end position="27"/>
    </location>
</feature>
<sequence length="774" mass="83999">MRRRARLRLRTSCTLLLALILLPAASAEDAQLQEWSAGREVRVATAPSLRPLPAALEDSRTPPTLAHGYADLVAQHSGLRFRDLTYTSTSAAVAAVCRHEADLVLVMGNPSHRPLPCPDLMASGAFHGGRTVLASRKGERPPRDVTGVRAQVLAVVDGGPYADWLATHHPQIHLLHLHDRHAALAAVESGIADAAIGLEATLQSMIRQHFAGNLQLHPFDSDFSTDLHLFVRREDQQLLARIDQALRAITLEEHARLLELWAQQMLPASIESTLDQMRLPLLRWLLCLATALIGLPVLWQALRWRIGRTERRLGRAAGMISHEVRNSAQTILASIDLLSQSHLPKGQRELLAAALAAGQSLRTLLDRSLAFSRLASGSFRPHPVPCDVGQLCARALEAIRPEALRRGLSLQLDRTPDPAPVVALDADGLRQIVDNLLGNALKFTDVGGIEVRLQLSPALSPRELLLDVIDSGIGIAPAQLALLFRPFQQSEDGQRRGGTGLGLTIARELAVAMGGNLTAHSVHGRGSRFTLRLPVRAVHGDPPPIEPLQQTPLAGIDLLLVEDHALSRHIVAEQLRRLGADVRAVAGADTALAEHALRPRATVMLDIGLRDSDGYALAQQLRAQAESPLRVIALSARMGRRHAARCRRAGFDAILVKPLQVASLLQALGLPPPAHRTAPDDAPGVEPDYAADIAYELARIEQAVHDVDAATLRHHAHRLQGTLQMCRAMDQAGMAAALWEMGHEAAPDWVQARRLLQGLQQWHGSRRAEAAPSA</sequence>
<dbReference type="AlphaFoldDB" id="A0AA40XX06"/>
<evidence type="ECO:0000256" key="8">
    <source>
        <dbReference type="SAM" id="SignalP"/>
    </source>
</evidence>
<comment type="caution">
    <text evidence="11">The sequence shown here is derived from an EMBL/GenBank/DDBJ whole genome shotgun (WGS) entry which is preliminary data.</text>
</comment>
<keyword evidence="4" id="KW-0808">Transferase</keyword>
<dbReference type="GO" id="GO:0005886">
    <property type="term" value="C:plasma membrane"/>
    <property type="evidence" value="ECO:0007669"/>
    <property type="project" value="TreeGrafter"/>
</dbReference>
<dbReference type="EC" id="2.7.13.3" evidence="2"/>
<dbReference type="InterPro" id="IPR005467">
    <property type="entry name" value="His_kinase_dom"/>
</dbReference>
<keyword evidence="8" id="KW-0732">Signal</keyword>
<keyword evidence="5" id="KW-0418">Kinase</keyword>
<keyword evidence="7" id="KW-1133">Transmembrane helix</keyword>
<comment type="catalytic activity">
    <reaction evidence="1">
        <text>ATP + protein L-histidine = ADP + protein N-phospho-L-histidine.</text>
        <dbReference type="EC" id="2.7.13.3"/>
    </reaction>
</comment>
<gene>
    <name evidence="11" type="ORF">I5U57_00925</name>
</gene>
<evidence type="ECO:0000256" key="6">
    <source>
        <dbReference type="PROSITE-ProRule" id="PRU00169"/>
    </source>
</evidence>
<dbReference type="Pfam" id="PF02518">
    <property type="entry name" value="HATPase_c"/>
    <property type="match status" value="1"/>
</dbReference>
<evidence type="ECO:0000259" key="9">
    <source>
        <dbReference type="PROSITE" id="PS50109"/>
    </source>
</evidence>
<dbReference type="SUPFAM" id="SSF52172">
    <property type="entry name" value="CheY-like"/>
    <property type="match status" value="1"/>
</dbReference>
<dbReference type="SUPFAM" id="SSF53850">
    <property type="entry name" value="Periplasmic binding protein-like II"/>
    <property type="match status" value="1"/>
</dbReference>
<dbReference type="PANTHER" id="PTHR43047">
    <property type="entry name" value="TWO-COMPONENT HISTIDINE PROTEIN KINASE"/>
    <property type="match status" value="1"/>
</dbReference>